<name>A0A9Q1GZY3_9CARY</name>
<comment type="caution">
    <text evidence="2">The sequence shown here is derived from an EMBL/GenBank/DDBJ whole genome shotgun (WGS) entry which is preliminary data.</text>
</comment>
<reference evidence="2" key="1">
    <citation type="submission" date="2022-04" db="EMBL/GenBank/DDBJ databases">
        <title>Carnegiea gigantea Genome sequencing and assembly v2.</title>
        <authorList>
            <person name="Copetti D."/>
            <person name="Sanderson M.J."/>
            <person name="Burquez A."/>
            <person name="Wojciechowski M.F."/>
        </authorList>
    </citation>
    <scope>NUCLEOTIDE SEQUENCE</scope>
    <source>
        <strain evidence="2">SGP5-SGP5p</strain>
        <tissue evidence="2">Aerial part</tissue>
    </source>
</reference>
<feature type="region of interest" description="Disordered" evidence="1">
    <location>
        <begin position="1"/>
        <end position="22"/>
    </location>
</feature>
<proteinExistence type="predicted"/>
<gene>
    <name evidence="2" type="ORF">Cgig2_008883</name>
</gene>
<dbReference type="Proteomes" id="UP001153076">
    <property type="component" value="Unassembled WGS sequence"/>
</dbReference>
<dbReference type="AlphaFoldDB" id="A0A9Q1GZY3"/>
<feature type="compositionally biased region" description="Low complexity" evidence="1">
    <location>
        <begin position="138"/>
        <end position="150"/>
    </location>
</feature>
<organism evidence="2 3">
    <name type="scientific">Carnegiea gigantea</name>
    <dbReference type="NCBI Taxonomy" id="171969"/>
    <lineage>
        <taxon>Eukaryota</taxon>
        <taxon>Viridiplantae</taxon>
        <taxon>Streptophyta</taxon>
        <taxon>Embryophyta</taxon>
        <taxon>Tracheophyta</taxon>
        <taxon>Spermatophyta</taxon>
        <taxon>Magnoliopsida</taxon>
        <taxon>eudicotyledons</taxon>
        <taxon>Gunneridae</taxon>
        <taxon>Pentapetalae</taxon>
        <taxon>Caryophyllales</taxon>
        <taxon>Cactineae</taxon>
        <taxon>Cactaceae</taxon>
        <taxon>Cactoideae</taxon>
        <taxon>Echinocereeae</taxon>
        <taxon>Carnegiea</taxon>
    </lineage>
</organism>
<feature type="region of interest" description="Disordered" evidence="1">
    <location>
        <begin position="117"/>
        <end position="175"/>
    </location>
</feature>
<keyword evidence="3" id="KW-1185">Reference proteome</keyword>
<accession>A0A9Q1GZY3</accession>
<dbReference type="EMBL" id="JAKOGI010001135">
    <property type="protein sequence ID" value="KAJ8427523.1"/>
    <property type="molecule type" value="Genomic_DNA"/>
</dbReference>
<evidence type="ECO:0000256" key="1">
    <source>
        <dbReference type="SAM" id="MobiDB-lite"/>
    </source>
</evidence>
<evidence type="ECO:0000313" key="2">
    <source>
        <dbReference type="EMBL" id="KAJ8427523.1"/>
    </source>
</evidence>
<evidence type="ECO:0000313" key="3">
    <source>
        <dbReference type="Proteomes" id="UP001153076"/>
    </source>
</evidence>
<sequence>MEKGQPHKGGTSEMSRARPSKEQHCPFCPHCNGQLEGLIYVNDDPIQKSPPLTNHTVAANENIQECVSLDDAYYCSPEFLEQLDKLESIAREEIQHRKKVACSPLSFSLGISLEQEATLAPSPQPTPGTDQVQWGEKTAPTEPPATSTEQQTDEGNEHAVNPEKAPQTSEGADKAAEIHEINKAKQVVKRQ</sequence>
<protein>
    <submittedName>
        <fullName evidence="2">Uncharacterized protein</fullName>
    </submittedName>
</protein>